<dbReference type="EMBL" id="JACTAM010002399">
    <property type="protein sequence ID" value="KAI2644899.1"/>
    <property type="molecule type" value="Genomic_DNA"/>
</dbReference>
<dbReference type="PROSITE" id="PS50994">
    <property type="entry name" value="INTEGRASE"/>
    <property type="match status" value="1"/>
</dbReference>
<evidence type="ECO:0000256" key="2">
    <source>
        <dbReference type="SAM" id="MobiDB-lite"/>
    </source>
</evidence>
<dbReference type="PANTHER" id="PTHR37984">
    <property type="entry name" value="PROTEIN CBG26694"/>
    <property type="match status" value="1"/>
</dbReference>
<keyword evidence="5" id="KW-1185">Reference proteome</keyword>
<evidence type="ECO:0000313" key="5">
    <source>
        <dbReference type="Proteomes" id="UP000830375"/>
    </source>
</evidence>
<dbReference type="SUPFAM" id="SSF53098">
    <property type="entry name" value="Ribonuclease H-like"/>
    <property type="match status" value="1"/>
</dbReference>
<feature type="domain" description="Integrase catalytic" evidence="3">
    <location>
        <begin position="156"/>
        <end position="314"/>
    </location>
</feature>
<feature type="region of interest" description="Disordered" evidence="2">
    <location>
        <begin position="492"/>
        <end position="515"/>
    </location>
</feature>
<feature type="compositionally biased region" description="Polar residues" evidence="2">
    <location>
        <begin position="492"/>
        <end position="506"/>
    </location>
</feature>
<dbReference type="InterPro" id="IPR041588">
    <property type="entry name" value="Integrase_H2C2"/>
</dbReference>
<comment type="caution">
    <text evidence="4">The sequence shown here is derived from an EMBL/GenBank/DDBJ whole genome shotgun (WGS) entry which is preliminary data.</text>
</comment>
<dbReference type="Pfam" id="PF17921">
    <property type="entry name" value="Integrase_H2C2"/>
    <property type="match status" value="1"/>
</dbReference>
<dbReference type="Gene3D" id="1.10.340.70">
    <property type="match status" value="1"/>
</dbReference>
<gene>
    <name evidence="4" type="ORF">H4Q32_030944</name>
</gene>
<proteinExistence type="predicted"/>
<dbReference type="InterPro" id="IPR036397">
    <property type="entry name" value="RNaseH_sf"/>
</dbReference>
<dbReference type="InterPro" id="IPR001584">
    <property type="entry name" value="Integrase_cat-core"/>
</dbReference>
<dbReference type="Proteomes" id="UP000830375">
    <property type="component" value="Unassembled WGS sequence"/>
</dbReference>
<dbReference type="Pfam" id="PF00665">
    <property type="entry name" value="rve"/>
    <property type="match status" value="1"/>
</dbReference>
<evidence type="ECO:0000313" key="4">
    <source>
        <dbReference type="EMBL" id="KAI2644899.1"/>
    </source>
</evidence>
<evidence type="ECO:0000259" key="3">
    <source>
        <dbReference type="PROSITE" id="PS50994"/>
    </source>
</evidence>
<protein>
    <recommendedName>
        <fullName evidence="1">Gypsy retrotransposon integrase-like protein 1</fullName>
    </recommendedName>
</protein>
<dbReference type="InterPro" id="IPR012337">
    <property type="entry name" value="RNaseH-like_sf"/>
</dbReference>
<evidence type="ECO:0000256" key="1">
    <source>
        <dbReference type="ARBA" id="ARBA00039658"/>
    </source>
</evidence>
<name>A0ABQ8L385_LABRO</name>
<organism evidence="4 5">
    <name type="scientific">Labeo rohita</name>
    <name type="common">Indian major carp</name>
    <name type="synonym">Cyprinus rohita</name>
    <dbReference type="NCBI Taxonomy" id="84645"/>
    <lineage>
        <taxon>Eukaryota</taxon>
        <taxon>Metazoa</taxon>
        <taxon>Chordata</taxon>
        <taxon>Craniata</taxon>
        <taxon>Vertebrata</taxon>
        <taxon>Euteleostomi</taxon>
        <taxon>Actinopterygii</taxon>
        <taxon>Neopterygii</taxon>
        <taxon>Teleostei</taxon>
        <taxon>Ostariophysi</taxon>
        <taxon>Cypriniformes</taxon>
        <taxon>Cyprinidae</taxon>
        <taxon>Labeoninae</taxon>
        <taxon>Labeonini</taxon>
        <taxon>Labeo</taxon>
    </lineage>
</organism>
<dbReference type="Gene3D" id="3.30.420.10">
    <property type="entry name" value="Ribonuclease H-like superfamily/Ribonuclease H"/>
    <property type="match status" value="1"/>
</dbReference>
<dbReference type="PANTHER" id="PTHR37984:SF15">
    <property type="entry name" value="INTEGRASE CATALYTIC DOMAIN-CONTAINING PROTEIN"/>
    <property type="match status" value="1"/>
</dbReference>
<reference evidence="4 5" key="1">
    <citation type="submission" date="2022-01" db="EMBL/GenBank/DDBJ databases">
        <title>A high-quality chromosome-level genome assembly of rohu carp, Labeo rohita.</title>
        <authorList>
            <person name="Arick M.A. II"/>
            <person name="Hsu C.-Y."/>
            <person name="Magbanua Z."/>
            <person name="Pechanova O."/>
            <person name="Grover C."/>
            <person name="Miller E."/>
            <person name="Thrash A."/>
            <person name="Ezzel L."/>
            <person name="Alam S."/>
            <person name="Benzie J."/>
            <person name="Hamilton M."/>
            <person name="Karsi A."/>
            <person name="Lawrence M.L."/>
            <person name="Peterson D.G."/>
        </authorList>
    </citation>
    <scope>NUCLEOTIDE SEQUENCE [LARGE SCALE GENOMIC DNA]</scope>
    <source>
        <strain evidence="5">BAU-BD-2019</strain>
        <tissue evidence="4">Blood</tissue>
    </source>
</reference>
<sequence length="590" mass="65942">MGSQAAVTVLPGLAVDMQSLQDEDPVIGEVLRFWRRGVPPNSEERRQLPKAVVTLLRQWGRLCERDGVLYRRVFRSDGGEEVLQVVLPSLLHREVLTQLHQEHGHQGVERTTELVRQRCFWPGLTSDVAQWCRECERCQASKDTEHLPNSFMGHLLASRPNEILALDFTVLEPTRSGLENVLVITDVFTKYTLAVPTRDQRAETVAQVLVGEWFYKFGVPSRIHSDQGRNFESSLVQQLCALYKVEKSRTTPYHPAGNGQCERFNRTLHNLLRALPVSRKLDWASCLPQVLFCYNTTPHQTTGESPFFLMFGQEPRLPVDFLLGRVQEVGVGSVHEWMREYQARLQVAFEGARGRLEAAAGRRKAQHDAHAHDAPLGEGQLVYLREYGARGRHKIQDLWSPVVYQVVKAPKEGGAVYTIAPADDLGKVRCVHRSALKARIRKDCPVPAVTLSPTLEKEVPTAEVLVEEVDLLMVVPEIPPVQVPQVQVSPDTFRSQSRSVNANEGTPTIGGPEAPNSVLSVSPGPAHLSESELGGQNTSLRRTGRITAGHHSNLHRLPRAVAEGTRAALTPSPVSNRISVWFRPWDMDKE</sequence>
<dbReference type="InterPro" id="IPR050951">
    <property type="entry name" value="Retrovirus_Pol_polyprotein"/>
</dbReference>
<accession>A0ABQ8L385</accession>